<dbReference type="AlphaFoldDB" id="A0AAV7BIF9"/>
<dbReference type="EMBL" id="WNYA01000005">
    <property type="protein sequence ID" value="KAG8572204.1"/>
    <property type="molecule type" value="Genomic_DNA"/>
</dbReference>
<sequence>MTQYITWDPSFSRRAVISCSSEYQKHVLLITCQNLNNFSLVDIDLIFFHCCVIMCHQHRGNIATSTVSLRSEEKKRKHTKL</sequence>
<evidence type="ECO:0000313" key="1">
    <source>
        <dbReference type="EMBL" id="KAG8572204.1"/>
    </source>
</evidence>
<comment type="caution">
    <text evidence="1">The sequence shown here is derived from an EMBL/GenBank/DDBJ whole genome shotgun (WGS) entry which is preliminary data.</text>
</comment>
<name>A0AAV7BIF9_ENGPU</name>
<protein>
    <submittedName>
        <fullName evidence="1">Uncharacterized protein</fullName>
    </submittedName>
</protein>
<gene>
    <name evidence="1" type="ORF">GDO81_011969</name>
</gene>
<organism evidence="1 2">
    <name type="scientific">Engystomops pustulosus</name>
    <name type="common">Tungara frog</name>
    <name type="synonym">Physalaemus pustulosus</name>
    <dbReference type="NCBI Taxonomy" id="76066"/>
    <lineage>
        <taxon>Eukaryota</taxon>
        <taxon>Metazoa</taxon>
        <taxon>Chordata</taxon>
        <taxon>Craniata</taxon>
        <taxon>Vertebrata</taxon>
        <taxon>Euteleostomi</taxon>
        <taxon>Amphibia</taxon>
        <taxon>Batrachia</taxon>
        <taxon>Anura</taxon>
        <taxon>Neobatrachia</taxon>
        <taxon>Hyloidea</taxon>
        <taxon>Leptodactylidae</taxon>
        <taxon>Leiuperinae</taxon>
        <taxon>Engystomops</taxon>
    </lineage>
</organism>
<reference evidence="1" key="1">
    <citation type="thesis" date="2020" institute="ProQuest LLC" country="789 East Eisenhower Parkway, Ann Arbor, MI, USA">
        <title>Comparative Genomics and Chromosome Evolution.</title>
        <authorList>
            <person name="Mudd A.B."/>
        </authorList>
    </citation>
    <scope>NUCLEOTIDE SEQUENCE</scope>
    <source>
        <strain evidence="1">237g6f4</strain>
        <tissue evidence="1">Blood</tissue>
    </source>
</reference>
<evidence type="ECO:0000313" key="2">
    <source>
        <dbReference type="Proteomes" id="UP000824782"/>
    </source>
</evidence>
<proteinExistence type="predicted"/>
<dbReference type="Proteomes" id="UP000824782">
    <property type="component" value="Unassembled WGS sequence"/>
</dbReference>
<keyword evidence="2" id="KW-1185">Reference proteome</keyword>
<accession>A0AAV7BIF9</accession>